<gene>
    <name evidence="11" type="ORF">PTSG_00211</name>
</gene>
<evidence type="ECO:0000256" key="6">
    <source>
        <dbReference type="ARBA" id="ARBA00022737"/>
    </source>
</evidence>
<keyword evidence="8" id="KW-0496">Mitochondrion</keyword>
<evidence type="ECO:0000256" key="4">
    <source>
        <dbReference type="ARBA" id="ARBA00022448"/>
    </source>
</evidence>
<evidence type="ECO:0000256" key="1">
    <source>
        <dbReference type="ARBA" id="ARBA00003195"/>
    </source>
</evidence>
<sequence>MSGIADPSIRMDSEYYKKATSVEEMKETSAVLKAAARHMGQACAEVSLGYMRCKKANNGDPTKCLEQGEAVTKCGIEFFKALRSNCGAELDAQAECLESNNHTFSKCRKTQSALDECVFEKMNLDGAYKTYDTTRASSSYAQE</sequence>
<proteinExistence type="inferred from homology"/>
<dbReference type="GeneID" id="16067856"/>
<evidence type="ECO:0000313" key="11">
    <source>
        <dbReference type="EMBL" id="EGD72189.1"/>
    </source>
</evidence>
<dbReference type="eggNOG" id="KOG3458">
    <property type="taxonomic scope" value="Eukaryota"/>
</dbReference>
<keyword evidence="6" id="KW-0677">Repeat</keyword>
<comment type="subcellular location">
    <subcellularLocation>
        <location evidence="2">Mitochondrion</location>
    </subcellularLocation>
</comment>
<dbReference type="EMBL" id="GL832955">
    <property type="protein sequence ID" value="EGD72189.1"/>
    <property type="molecule type" value="Genomic_DNA"/>
</dbReference>
<organism evidence="12">
    <name type="scientific">Salpingoeca rosetta (strain ATCC 50818 / BSB-021)</name>
    <dbReference type="NCBI Taxonomy" id="946362"/>
    <lineage>
        <taxon>Eukaryota</taxon>
        <taxon>Choanoflagellata</taxon>
        <taxon>Craspedida</taxon>
        <taxon>Salpingoecidae</taxon>
        <taxon>Salpingoeca</taxon>
    </lineage>
</organism>
<feature type="domain" description="CHCH" evidence="10">
    <location>
        <begin position="86"/>
        <end position="119"/>
    </location>
</feature>
<keyword evidence="4" id="KW-0813">Transport</keyword>
<keyword evidence="12" id="KW-1185">Reference proteome</keyword>
<dbReference type="PANTHER" id="PTHR13344:SF0">
    <property type="entry name" value="NADH DEHYDROGENASE [UBIQUINONE] 1 ALPHA SUBCOMPLEX SUBUNIT 8"/>
    <property type="match status" value="1"/>
</dbReference>
<keyword evidence="5" id="KW-0679">Respiratory chain</keyword>
<keyword evidence="9" id="KW-1015">Disulfide bond</keyword>
<name>F2TVU3_SALR5</name>
<evidence type="ECO:0000256" key="9">
    <source>
        <dbReference type="ARBA" id="ARBA00023157"/>
    </source>
</evidence>
<dbReference type="Proteomes" id="UP000007799">
    <property type="component" value="Unassembled WGS sequence"/>
</dbReference>
<dbReference type="AlphaFoldDB" id="F2TVU3"/>
<dbReference type="Pfam" id="PF06747">
    <property type="entry name" value="CHCH"/>
    <property type="match status" value="1"/>
</dbReference>
<evidence type="ECO:0000256" key="5">
    <source>
        <dbReference type="ARBA" id="ARBA00022660"/>
    </source>
</evidence>
<dbReference type="FunCoup" id="F2TVU3">
    <property type="interactions" value="802"/>
</dbReference>
<evidence type="ECO:0000259" key="10">
    <source>
        <dbReference type="Pfam" id="PF06747"/>
    </source>
</evidence>
<dbReference type="OrthoDB" id="276296at2759"/>
<evidence type="ECO:0000313" key="12">
    <source>
        <dbReference type="Proteomes" id="UP000007799"/>
    </source>
</evidence>
<dbReference type="PANTHER" id="PTHR13344">
    <property type="entry name" value="NADH-UBIQUINONE OXIDOREDUCTASE"/>
    <property type="match status" value="1"/>
</dbReference>
<reference evidence="11" key="1">
    <citation type="submission" date="2009-08" db="EMBL/GenBank/DDBJ databases">
        <title>Annotation of Salpingoeca rosetta.</title>
        <authorList>
            <consortium name="The Broad Institute Genome Sequencing Platform"/>
            <person name="Russ C."/>
            <person name="Cuomo C."/>
            <person name="Burger G."/>
            <person name="Gray M.W."/>
            <person name="Holland P.W.H."/>
            <person name="King N."/>
            <person name="Lang F.B.F."/>
            <person name="Roger A.J."/>
            <person name="Ruiz-Trillo I."/>
            <person name="Young S.K."/>
            <person name="Zeng Q."/>
            <person name="Gargeya S."/>
            <person name="Alvarado L."/>
            <person name="Berlin A."/>
            <person name="Chapman S.B."/>
            <person name="Chen Z."/>
            <person name="Freedman E."/>
            <person name="Gellesch M."/>
            <person name="Goldberg J."/>
            <person name="Griggs A."/>
            <person name="Gujja S."/>
            <person name="Heilman E."/>
            <person name="Heiman D."/>
            <person name="Howarth C."/>
            <person name="Mehta T."/>
            <person name="Neiman D."/>
            <person name="Pearson M."/>
            <person name="Roberts A."/>
            <person name="Saif S."/>
            <person name="Shea T."/>
            <person name="Shenoy N."/>
            <person name="Sisk P."/>
            <person name="Stolte C."/>
            <person name="Sykes S."/>
            <person name="White J."/>
            <person name="Yandava C."/>
            <person name="Haas B."/>
            <person name="Nusbaum C."/>
            <person name="Birren B."/>
        </authorList>
    </citation>
    <scope>NUCLEOTIDE SEQUENCE [LARGE SCALE GENOMIC DNA]</scope>
    <source>
        <strain evidence="11">ATCC 50818</strain>
    </source>
</reference>
<dbReference type="InterPro" id="IPR016680">
    <property type="entry name" value="NDUFA8"/>
</dbReference>
<dbReference type="GO" id="GO:0005739">
    <property type="term" value="C:mitochondrion"/>
    <property type="evidence" value="ECO:0007669"/>
    <property type="project" value="UniProtKB-SubCell"/>
</dbReference>
<comment type="similarity">
    <text evidence="3">Belongs to the complex I NDUFA8 subunit family.</text>
</comment>
<dbReference type="KEGG" id="sre:PTSG_00211"/>
<dbReference type="InParanoid" id="F2TVU3"/>
<dbReference type="STRING" id="946362.F2TVU3"/>
<dbReference type="OMA" id="REVETNC"/>
<evidence type="ECO:0000256" key="8">
    <source>
        <dbReference type="ARBA" id="ARBA00023128"/>
    </source>
</evidence>
<keyword evidence="7" id="KW-0249">Electron transport</keyword>
<comment type="function">
    <text evidence="1">Accessory subunit of the mitochondrial membrane respiratory chain NADH dehydrogenase (Complex I), that is believed not to be involved in catalysis. Complex I functions in the transfer of electrons from NADH to the respiratory chain. The immediate electron acceptor for the enzyme is believed to be ubiquinone.</text>
</comment>
<evidence type="ECO:0000256" key="3">
    <source>
        <dbReference type="ARBA" id="ARBA00010705"/>
    </source>
</evidence>
<dbReference type="GO" id="GO:0006120">
    <property type="term" value="P:mitochondrial electron transport, NADH to ubiquinone"/>
    <property type="evidence" value="ECO:0007669"/>
    <property type="project" value="InterPro"/>
</dbReference>
<protein>
    <recommendedName>
        <fullName evidence="10">CHCH domain-containing protein</fullName>
    </recommendedName>
</protein>
<dbReference type="InterPro" id="IPR010625">
    <property type="entry name" value="CHCH"/>
</dbReference>
<dbReference type="PROSITE" id="PS51808">
    <property type="entry name" value="CHCH"/>
    <property type="match status" value="1"/>
</dbReference>
<evidence type="ECO:0000256" key="2">
    <source>
        <dbReference type="ARBA" id="ARBA00004173"/>
    </source>
</evidence>
<accession>F2TVU3</accession>
<dbReference type="RefSeq" id="XP_004998760.1">
    <property type="nucleotide sequence ID" value="XM_004998703.1"/>
</dbReference>
<evidence type="ECO:0000256" key="7">
    <source>
        <dbReference type="ARBA" id="ARBA00022982"/>
    </source>
</evidence>